<reference evidence="2" key="1">
    <citation type="submission" date="2021-04" db="EMBL/GenBank/DDBJ databases">
        <title>Genome based classification of Actinospica acidithermotolerans sp. nov., an actinobacterium isolated from an Indonesian hot spring.</title>
        <authorList>
            <person name="Kusuma A.B."/>
            <person name="Putra K.E."/>
            <person name="Nafisah S."/>
            <person name="Loh J."/>
            <person name="Nouioui I."/>
            <person name="Goodfellow M."/>
        </authorList>
    </citation>
    <scope>NUCLEOTIDE SEQUENCE</scope>
    <source>
        <strain evidence="2">CSCA 57</strain>
    </source>
</reference>
<dbReference type="NCBIfam" id="NF033539">
    <property type="entry name" value="transpos_IS1380"/>
    <property type="match status" value="1"/>
</dbReference>
<keyword evidence="3" id="KW-1185">Reference proteome</keyword>
<dbReference type="Proteomes" id="UP000675781">
    <property type="component" value="Unassembled WGS sequence"/>
</dbReference>
<comment type="caution">
    <text evidence="2">The sequence shown here is derived from an EMBL/GenBank/DDBJ whole genome shotgun (WGS) entry which is preliminary data.</text>
</comment>
<dbReference type="Pfam" id="PF13701">
    <property type="entry name" value="DDE_Tnp_1_4"/>
    <property type="match status" value="1"/>
</dbReference>
<protein>
    <submittedName>
        <fullName evidence="2">IS1380 family transposase</fullName>
    </submittedName>
</protein>
<dbReference type="InterPro" id="IPR025668">
    <property type="entry name" value="Tnp_DDE_dom"/>
</dbReference>
<sequence>MQSSHAAPAVSASFSEPNLIASAGLVPVVRLAERCALPTLIRRHVDLGVSTGANPAGKVMSLIAAMCAGADSIEDADLLRTGGLHRLFDGIYAPSTLGSFLRSFTHGHVRQLQAASRRFTANLIPHAGLIPAGEPVVFLDIDSKVKQVYGPAKQGASFGYTHVRGLHFQIVTASTPSSRPVIVATRLRKGSAGSGKGAASLVAEAIRALREAGVTATIVVRADSAFFSAKLVKTVRAAGAHFSITVGNTQRIRTAISQIPESAWRPIQYRDAVWDQDERRWVSEAEIAEIHYTAFASKAKDLQVTARLIVRRVKRLNPATVPEGQGELFAAHRHHALLTDSPLTITQAEPDHRRHAVIEQVFSDLEAGPLGHLPSGRFQANAAWLTLAGIAYNLTRAAGTLADRFHAKATGATIRRNLINIPARTATSARRLHLHLPTHWPWTPGFLTLWTRTGHRPILT</sequence>
<dbReference type="AlphaFoldDB" id="A0A941EUY6"/>
<dbReference type="InterPro" id="IPR047960">
    <property type="entry name" value="Transpos_IS1380"/>
</dbReference>
<feature type="domain" description="Transposase DDE" evidence="1">
    <location>
        <begin position="10"/>
        <end position="450"/>
    </location>
</feature>
<accession>A0A941EUY6</accession>
<evidence type="ECO:0000259" key="1">
    <source>
        <dbReference type="Pfam" id="PF13701"/>
    </source>
</evidence>
<evidence type="ECO:0000313" key="2">
    <source>
        <dbReference type="EMBL" id="MBR7837751.1"/>
    </source>
</evidence>
<dbReference type="EMBL" id="JAGSOG010000227">
    <property type="protein sequence ID" value="MBR7837751.1"/>
    <property type="molecule type" value="Genomic_DNA"/>
</dbReference>
<organism evidence="2 3">
    <name type="scientific">Actinospica durhamensis</name>
    <dbReference type="NCBI Taxonomy" id="1508375"/>
    <lineage>
        <taxon>Bacteria</taxon>
        <taxon>Bacillati</taxon>
        <taxon>Actinomycetota</taxon>
        <taxon>Actinomycetes</taxon>
        <taxon>Catenulisporales</taxon>
        <taxon>Actinospicaceae</taxon>
        <taxon>Actinospica</taxon>
    </lineage>
</organism>
<evidence type="ECO:0000313" key="3">
    <source>
        <dbReference type="Proteomes" id="UP000675781"/>
    </source>
</evidence>
<dbReference type="RefSeq" id="WP_212532218.1">
    <property type="nucleotide sequence ID" value="NZ_JAGSOG010000227.1"/>
</dbReference>
<name>A0A941EUY6_9ACTN</name>
<gene>
    <name evidence="2" type="ORF">KDL01_31025</name>
</gene>
<proteinExistence type="predicted"/>